<gene>
    <name evidence="1" type="ORF">QWJ08_21760</name>
</gene>
<protein>
    <submittedName>
        <fullName evidence="1">Uncharacterized protein</fullName>
    </submittedName>
</protein>
<evidence type="ECO:0000313" key="1">
    <source>
        <dbReference type="EMBL" id="MDN2483986.1"/>
    </source>
</evidence>
<dbReference type="Proteomes" id="UP001169719">
    <property type="component" value="Unassembled WGS sequence"/>
</dbReference>
<comment type="caution">
    <text evidence="1">The sequence shown here is derived from an EMBL/GenBank/DDBJ whole genome shotgun (WGS) entry which is preliminary data.</text>
</comment>
<sequence length="74" mass="8388">MQKPSKSIWIEILQAIPNDEEMGVSNFNVLLSAYNRGYENSLCGFDAKIEQLFNNPSEAILIAYMKGFENGRDI</sequence>
<keyword evidence="2" id="KW-1185">Reference proteome</keyword>
<dbReference type="EMBL" id="JAUEOZ010000003">
    <property type="protein sequence ID" value="MDN2483986.1"/>
    <property type="molecule type" value="Genomic_DNA"/>
</dbReference>
<proteinExistence type="predicted"/>
<evidence type="ECO:0000313" key="2">
    <source>
        <dbReference type="Proteomes" id="UP001169719"/>
    </source>
</evidence>
<dbReference type="RefSeq" id="WP_289964178.1">
    <property type="nucleotide sequence ID" value="NZ_JAUEOZ010000003.1"/>
</dbReference>
<name>A0ABT7Y7F4_9VIBR</name>
<reference evidence="1" key="1">
    <citation type="submission" date="2024-05" db="EMBL/GenBank/DDBJ databases">
        <title>Genome Sequences of Four Agar- Degrading Marine Bacteria.</title>
        <authorList>
            <person name="Phillips E.K."/>
            <person name="Shaffer J.C."/>
            <person name="Henson M.W."/>
            <person name="Temperton B."/>
            <person name="Thrash C.J."/>
            <person name="Martin M.O."/>
        </authorList>
    </citation>
    <scope>NUCLEOTIDE SEQUENCE</scope>
    <source>
        <strain evidence="1">EKP203</strain>
    </source>
</reference>
<accession>A0ABT7Y7F4</accession>
<organism evidence="1 2">
    <name type="scientific">Vibrio agarivorans</name>
    <dbReference type="NCBI Taxonomy" id="153622"/>
    <lineage>
        <taxon>Bacteria</taxon>
        <taxon>Pseudomonadati</taxon>
        <taxon>Pseudomonadota</taxon>
        <taxon>Gammaproteobacteria</taxon>
        <taxon>Vibrionales</taxon>
        <taxon>Vibrionaceae</taxon>
        <taxon>Vibrio</taxon>
    </lineage>
</organism>